<dbReference type="Gene3D" id="3.40.50.720">
    <property type="entry name" value="NAD(P)-binding Rossmann-like Domain"/>
    <property type="match status" value="1"/>
</dbReference>
<evidence type="ECO:0000259" key="2">
    <source>
        <dbReference type="Pfam" id="PF22725"/>
    </source>
</evidence>
<dbReference type="InterPro" id="IPR036291">
    <property type="entry name" value="NAD(P)-bd_dom_sf"/>
</dbReference>
<dbReference type="Pfam" id="PF22725">
    <property type="entry name" value="GFO_IDH_MocA_C3"/>
    <property type="match status" value="1"/>
</dbReference>
<evidence type="ECO:0000313" key="3">
    <source>
        <dbReference type="EMBL" id="MDQ0205416.1"/>
    </source>
</evidence>
<dbReference type="Proteomes" id="UP001225034">
    <property type="component" value="Unassembled WGS sequence"/>
</dbReference>
<proteinExistence type="predicted"/>
<dbReference type="InterPro" id="IPR000683">
    <property type="entry name" value="Gfo/Idh/MocA-like_OxRdtase_N"/>
</dbReference>
<accession>A0ABT9YC37</accession>
<protein>
    <submittedName>
        <fullName evidence="3">Dehydrogenase</fullName>
    </submittedName>
</protein>
<dbReference type="EMBL" id="JAUSUA010000001">
    <property type="protein sequence ID" value="MDQ0205416.1"/>
    <property type="molecule type" value="Genomic_DNA"/>
</dbReference>
<dbReference type="RefSeq" id="WP_306979086.1">
    <property type="nucleotide sequence ID" value="NZ_JAUSUA010000001.1"/>
</dbReference>
<dbReference type="InterPro" id="IPR055170">
    <property type="entry name" value="GFO_IDH_MocA-like_dom"/>
</dbReference>
<reference evidence="3 4" key="1">
    <citation type="submission" date="2023-07" db="EMBL/GenBank/DDBJ databases">
        <title>Genomic Encyclopedia of Type Strains, Phase IV (KMG-IV): sequencing the most valuable type-strain genomes for metagenomic binning, comparative biology and taxonomic classification.</title>
        <authorList>
            <person name="Goeker M."/>
        </authorList>
    </citation>
    <scope>NUCLEOTIDE SEQUENCE [LARGE SCALE GENOMIC DNA]</scope>
    <source>
        <strain evidence="3 4">DSM 19154</strain>
    </source>
</reference>
<feature type="domain" description="Gfo/Idh/MocA-like oxidoreductase N-terminal" evidence="1">
    <location>
        <begin position="5"/>
        <end position="123"/>
    </location>
</feature>
<dbReference type="PANTHER" id="PTHR43249:SF1">
    <property type="entry name" value="D-GLUCOSIDE 3-DEHYDROGENASE"/>
    <property type="match status" value="1"/>
</dbReference>
<evidence type="ECO:0000313" key="4">
    <source>
        <dbReference type="Proteomes" id="UP001225034"/>
    </source>
</evidence>
<dbReference type="Gene3D" id="3.30.360.10">
    <property type="entry name" value="Dihydrodipicolinate Reductase, domain 2"/>
    <property type="match status" value="1"/>
</dbReference>
<organism evidence="3 4">
    <name type="scientific">Alkalicoccobacillus murimartini</name>
    <dbReference type="NCBI Taxonomy" id="171685"/>
    <lineage>
        <taxon>Bacteria</taxon>
        <taxon>Bacillati</taxon>
        <taxon>Bacillota</taxon>
        <taxon>Bacilli</taxon>
        <taxon>Bacillales</taxon>
        <taxon>Bacillaceae</taxon>
        <taxon>Alkalicoccobacillus</taxon>
    </lineage>
</organism>
<dbReference type="PANTHER" id="PTHR43249">
    <property type="entry name" value="UDP-N-ACETYL-2-AMINO-2-DEOXY-D-GLUCURONATE OXIDASE"/>
    <property type="match status" value="1"/>
</dbReference>
<evidence type="ECO:0000259" key="1">
    <source>
        <dbReference type="Pfam" id="PF01408"/>
    </source>
</evidence>
<gene>
    <name evidence="3" type="ORF">J2S05_000190</name>
</gene>
<dbReference type="SUPFAM" id="SSF55347">
    <property type="entry name" value="Glyceraldehyde-3-phosphate dehydrogenase-like, C-terminal domain"/>
    <property type="match status" value="1"/>
</dbReference>
<feature type="domain" description="GFO/IDH/MocA-like oxidoreductase" evidence="2">
    <location>
        <begin position="133"/>
        <end position="269"/>
    </location>
</feature>
<dbReference type="SUPFAM" id="SSF51735">
    <property type="entry name" value="NAD(P)-binding Rossmann-fold domains"/>
    <property type="match status" value="1"/>
</dbReference>
<keyword evidence="4" id="KW-1185">Reference proteome</keyword>
<name>A0ABT9YC37_9BACI</name>
<dbReference type="Pfam" id="PF01408">
    <property type="entry name" value="GFO_IDH_MocA"/>
    <property type="match status" value="1"/>
</dbReference>
<sequence length="339" mass="37323">MDTLKMGIVGAGGIARGRHIPAFQKMADQVELTGVFDQNIEAATAAADEFNISCVADSYEKLLKRVDAVTICTPNIFHAEMAKQALEAGVHVFCEKPMATSVEDCQVMVDAANDSSKILMIGYHYRFHREAEAAKKLMESGEIGDPLVIRVQALRRRKVPGWGVFTNRSLQGGGCLMDYGCHLLDLALWLTNFEEVDQVLGQTYEQISRDPDQVNEWGVFDPEQIDVEDHATAYIKFKSGATMLFETSWAANILEDKETLSISGTKGGLDVYPFTINSSKHGMLTTSEAQWLPGEADTGLAQAQNFVRSCLGLEQPRTTPDQALRTSKIISDIYESSTV</sequence>
<dbReference type="InterPro" id="IPR052515">
    <property type="entry name" value="Gfo/Idh/MocA_Oxidoreductase"/>
</dbReference>
<comment type="caution">
    <text evidence="3">The sequence shown here is derived from an EMBL/GenBank/DDBJ whole genome shotgun (WGS) entry which is preliminary data.</text>
</comment>